<name>A0ABR4F045_9PEZI</name>
<dbReference type="InterPro" id="IPR036291">
    <property type="entry name" value="NAD(P)-bd_dom_sf"/>
</dbReference>
<dbReference type="EMBL" id="JBAWTH010000018">
    <property type="protein sequence ID" value="KAL2288042.1"/>
    <property type="molecule type" value="Genomic_DNA"/>
</dbReference>
<gene>
    <name evidence="5" type="ORF">FJTKL_04768</name>
</gene>
<dbReference type="InterPro" id="IPR008030">
    <property type="entry name" value="NmrA-like"/>
</dbReference>
<accession>A0ABR4F045</accession>
<feature type="domain" description="NmrA-like" evidence="4">
    <location>
        <begin position="3"/>
        <end position="254"/>
    </location>
</feature>
<comment type="similarity">
    <text evidence="1">Belongs to the NmrA-type oxidoreductase family.</text>
</comment>
<dbReference type="Proteomes" id="UP001600888">
    <property type="component" value="Unassembled WGS sequence"/>
</dbReference>
<dbReference type="SUPFAM" id="SSF51735">
    <property type="entry name" value="NAD(P)-binding Rossmann-fold domains"/>
    <property type="match status" value="1"/>
</dbReference>
<proteinExistence type="inferred from homology"/>
<comment type="caution">
    <text evidence="5">The sequence shown here is derived from an EMBL/GenBank/DDBJ whole genome shotgun (WGS) entry which is preliminary data.</text>
</comment>
<dbReference type="InterPro" id="IPR006461">
    <property type="entry name" value="PLAC_motif_containing"/>
</dbReference>
<dbReference type="CDD" id="cd05251">
    <property type="entry name" value="NmrA_like_SDR_a"/>
    <property type="match status" value="1"/>
</dbReference>
<dbReference type="Gene3D" id="3.90.25.10">
    <property type="entry name" value="UDP-galactose 4-epimerase, domain 1"/>
    <property type="match status" value="1"/>
</dbReference>
<keyword evidence="6" id="KW-1185">Reference proteome</keyword>
<sequence>MVRRILVFGATGNQGGAVAQLLLQHPKSYSVRAVTRDPSSHAAKAIGAQGAEVIKADLTVPSSLPPAFEGCWGVFGVTNFYDSNIKDDPSSEEQQGKNLVDAAAAAGTVECLVWSTLPSSKQISGGRFVSQIYEGKHHVDDHIRQRNFPACFLYTGNFYENMILRSHMRYNPAISDTIEFQQPIVEANTRLAMLFVEKDLSAIAKAVFDQWDSKKDRLTHTYLYCCNARVSPNEIVACVERITGKATVYTKLESTGWKDRDIMFQLYNECGPIRWVKQSWGWVLQCIRRGEIREKNHMDKSLCGDCMVSLCCHCCAVIQQEKEVKARVSGVNKTGYQQQPGMSV</sequence>
<dbReference type="InterPro" id="IPR051164">
    <property type="entry name" value="NmrA-like_oxidored"/>
</dbReference>
<reference evidence="5 6" key="1">
    <citation type="submission" date="2024-03" db="EMBL/GenBank/DDBJ databases">
        <title>A high-quality draft genome sequence of Diaporthe vaccinii, a causative agent of upright dieback and viscid rot disease in cranberry plants.</title>
        <authorList>
            <person name="Sarrasin M."/>
            <person name="Lang B.F."/>
            <person name="Burger G."/>
        </authorList>
    </citation>
    <scope>NUCLEOTIDE SEQUENCE [LARGE SCALE GENOMIC DNA]</scope>
    <source>
        <strain evidence="5 6">IS7</strain>
    </source>
</reference>
<evidence type="ECO:0000256" key="2">
    <source>
        <dbReference type="ARBA" id="ARBA00022857"/>
    </source>
</evidence>
<dbReference type="Pfam" id="PF04749">
    <property type="entry name" value="PLAC8"/>
    <property type="match status" value="1"/>
</dbReference>
<protein>
    <recommendedName>
        <fullName evidence="4">NmrA-like domain-containing protein</fullName>
    </recommendedName>
</protein>
<evidence type="ECO:0000256" key="1">
    <source>
        <dbReference type="ARBA" id="ARBA00006328"/>
    </source>
</evidence>
<evidence type="ECO:0000313" key="6">
    <source>
        <dbReference type="Proteomes" id="UP001600888"/>
    </source>
</evidence>
<evidence type="ECO:0000256" key="3">
    <source>
        <dbReference type="ARBA" id="ARBA00023002"/>
    </source>
</evidence>
<dbReference type="PANTHER" id="PTHR42748:SF30">
    <property type="entry name" value="NMRA-LIKE DOMAIN-CONTAINING PROTEIN"/>
    <property type="match status" value="1"/>
</dbReference>
<keyword evidence="3" id="KW-0560">Oxidoreductase</keyword>
<dbReference type="Gene3D" id="3.40.50.720">
    <property type="entry name" value="NAD(P)-binding Rossmann-like Domain"/>
    <property type="match status" value="1"/>
</dbReference>
<evidence type="ECO:0000259" key="4">
    <source>
        <dbReference type="Pfam" id="PF05368"/>
    </source>
</evidence>
<organism evidence="5 6">
    <name type="scientific">Diaporthe vaccinii</name>
    <dbReference type="NCBI Taxonomy" id="105482"/>
    <lineage>
        <taxon>Eukaryota</taxon>
        <taxon>Fungi</taxon>
        <taxon>Dikarya</taxon>
        <taxon>Ascomycota</taxon>
        <taxon>Pezizomycotina</taxon>
        <taxon>Sordariomycetes</taxon>
        <taxon>Sordariomycetidae</taxon>
        <taxon>Diaporthales</taxon>
        <taxon>Diaporthaceae</taxon>
        <taxon>Diaporthe</taxon>
        <taxon>Diaporthe eres species complex</taxon>
    </lineage>
</organism>
<keyword evidence="2" id="KW-0521">NADP</keyword>
<evidence type="ECO:0000313" key="5">
    <source>
        <dbReference type="EMBL" id="KAL2288042.1"/>
    </source>
</evidence>
<dbReference type="Pfam" id="PF05368">
    <property type="entry name" value="NmrA"/>
    <property type="match status" value="1"/>
</dbReference>
<dbReference type="PANTHER" id="PTHR42748">
    <property type="entry name" value="NITROGEN METABOLITE REPRESSION PROTEIN NMRA FAMILY MEMBER"/>
    <property type="match status" value="1"/>
</dbReference>